<dbReference type="Pfam" id="PF03180">
    <property type="entry name" value="Lipoprotein_9"/>
    <property type="match status" value="1"/>
</dbReference>
<keyword evidence="2" id="KW-0732">Signal</keyword>
<dbReference type="SUPFAM" id="SSF53850">
    <property type="entry name" value="Periplasmic binding protein-like II"/>
    <property type="match status" value="1"/>
</dbReference>
<dbReference type="RefSeq" id="WP_021957552.1">
    <property type="nucleotide sequence ID" value="NZ_CATXRK010000069.1"/>
</dbReference>
<dbReference type="InterPro" id="IPR004872">
    <property type="entry name" value="Lipoprotein_NlpA"/>
</dbReference>
<dbReference type="Proteomes" id="UP000322659">
    <property type="component" value="Unassembled WGS sequence"/>
</dbReference>
<evidence type="ECO:0000256" key="3">
    <source>
        <dbReference type="ARBA" id="ARBA00023136"/>
    </source>
</evidence>
<evidence type="ECO:0000256" key="5">
    <source>
        <dbReference type="ARBA" id="ARBA00023288"/>
    </source>
</evidence>
<dbReference type="AlphaFoldDB" id="A0A5C8CCA5"/>
<dbReference type="GO" id="GO:0016020">
    <property type="term" value="C:membrane"/>
    <property type="evidence" value="ECO:0007669"/>
    <property type="project" value="UniProtKB-SubCell"/>
</dbReference>
<accession>A0A5C8CCA5</accession>
<organism evidence="8 13">
    <name type="scientific">Brachyspira aalborgi</name>
    <dbReference type="NCBI Taxonomy" id="29522"/>
    <lineage>
        <taxon>Bacteria</taxon>
        <taxon>Pseudomonadati</taxon>
        <taxon>Spirochaetota</taxon>
        <taxon>Spirochaetia</taxon>
        <taxon>Brachyspirales</taxon>
        <taxon>Brachyspiraceae</taxon>
        <taxon>Brachyspira</taxon>
    </lineage>
</organism>
<dbReference type="EMBL" id="SAXZ01000011">
    <property type="protein sequence ID" value="TXJ32537.1"/>
    <property type="molecule type" value="Genomic_DNA"/>
</dbReference>
<keyword evidence="11" id="KW-1185">Reference proteome</keyword>
<evidence type="ECO:0000256" key="2">
    <source>
        <dbReference type="ARBA" id="ARBA00022729"/>
    </source>
</evidence>
<comment type="caution">
    <text evidence="8">The sequence shown here is derived from an EMBL/GenBank/DDBJ whole genome shotgun (WGS) entry which is preliminary data.</text>
</comment>
<evidence type="ECO:0000313" key="8">
    <source>
        <dbReference type="EMBL" id="TXJ11215.1"/>
    </source>
</evidence>
<dbReference type="PANTHER" id="PTHR30429:SF3">
    <property type="entry name" value="LIPOPROTEIN"/>
    <property type="match status" value="1"/>
</dbReference>
<evidence type="ECO:0000313" key="12">
    <source>
        <dbReference type="Proteomes" id="UP000324336"/>
    </source>
</evidence>
<keyword evidence="3" id="KW-0472">Membrane</keyword>
<reference evidence="11 12" key="1">
    <citation type="journal article" date="1992" name="Lakartidningen">
        <title>[Penicillin V and not amoxicillin is the first choice preparation in acute otitis].</title>
        <authorList>
            <person name="Kamme C."/>
            <person name="Lundgren K."/>
            <person name="Prellner K."/>
        </authorList>
    </citation>
    <scope>NUCLEOTIDE SEQUENCE [LARGE SCALE GENOMIC DNA]</scope>
    <source>
        <strain evidence="9 12">PC4597II</strain>
        <strain evidence="10 11">PC5099IV</strain>
        <strain evidence="8 13">W1</strain>
    </source>
</reference>
<gene>
    <name evidence="10" type="ORF">EPJ71_06360</name>
    <name evidence="9" type="ORF">EPJ73_05705</name>
    <name evidence="8" type="ORF">EPJ80_11415</name>
</gene>
<evidence type="ECO:0000313" key="13">
    <source>
        <dbReference type="Proteomes" id="UP000325116"/>
    </source>
</evidence>
<dbReference type="PANTHER" id="PTHR30429">
    <property type="entry name" value="D-METHIONINE-BINDING LIPOPROTEIN METQ"/>
    <property type="match status" value="1"/>
</dbReference>
<comment type="similarity">
    <text evidence="6">Belongs to the nlpA lipoprotein family.</text>
</comment>
<protein>
    <recommendedName>
        <fullName evidence="6">Lipoprotein</fullName>
    </recommendedName>
</protein>
<dbReference type="EMBL" id="SAYA01000018">
    <property type="protein sequence ID" value="TXJ25602.1"/>
    <property type="molecule type" value="Genomic_DNA"/>
</dbReference>
<dbReference type="PIRSF" id="PIRSF002854">
    <property type="entry name" value="MetQ"/>
    <property type="match status" value="1"/>
</dbReference>
<reference evidence="8" key="2">
    <citation type="submission" date="2019-01" db="EMBL/GenBank/DDBJ databases">
        <authorList>
            <person name="Thorell K."/>
        </authorList>
    </citation>
    <scope>NUCLEOTIDE SEQUENCE</scope>
    <source>
        <strain evidence="9">PC4597II</strain>
        <strain evidence="10">PC5099IV</strain>
        <strain evidence="8">W1</strain>
    </source>
</reference>
<keyword evidence="5 6" id="KW-0449">Lipoprotein</keyword>
<proteinExistence type="inferred from homology"/>
<dbReference type="PROSITE" id="PS51257">
    <property type="entry name" value="PROKAR_LIPOPROTEIN"/>
    <property type="match status" value="1"/>
</dbReference>
<comment type="subcellular location">
    <subcellularLocation>
        <location evidence="1">Membrane</location>
        <topology evidence="1">Lipid-anchor</topology>
    </subcellularLocation>
</comment>
<evidence type="ECO:0000313" key="11">
    <source>
        <dbReference type="Proteomes" id="UP000322659"/>
    </source>
</evidence>
<evidence type="ECO:0000256" key="1">
    <source>
        <dbReference type="ARBA" id="ARBA00004635"/>
    </source>
</evidence>
<feature type="lipid moiety-binding region" description="S-diacylglycerol cysteine" evidence="7">
    <location>
        <position position="21"/>
    </location>
</feature>
<evidence type="ECO:0000256" key="7">
    <source>
        <dbReference type="PIRSR" id="PIRSR002854-1"/>
    </source>
</evidence>
<evidence type="ECO:0000313" key="9">
    <source>
        <dbReference type="EMBL" id="TXJ25602.1"/>
    </source>
</evidence>
<evidence type="ECO:0000256" key="4">
    <source>
        <dbReference type="ARBA" id="ARBA00023139"/>
    </source>
</evidence>
<dbReference type="Proteomes" id="UP000325116">
    <property type="component" value="Unassembled WGS sequence"/>
</dbReference>
<name>A0A5C8CCA5_9SPIR</name>
<dbReference type="Gene3D" id="3.40.190.10">
    <property type="entry name" value="Periplasmic binding protein-like II"/>
    <property type="match status" value="2"/>
</dbReference>
<dbReference type="CDD" id="cd13596">
    <property type="entry name" value="PBP2_lipoprotein_GmpC"/>
    <property type="match status" value="1"/>
</dbReference>
<evidence type="ECO:0000256" key="6">
    <source>
        <dbReference type="PIRNR" id="PIRNR002854"/>
    </source>
</evidence>
<keyword evidence="4" id="KW-0564">Palmitate</keyword>
<dbReference type="EMBL" id="SAXT01000006">
    <property type="protein sequence ID" value="TXJ11215.1"/>
    <property type="molecule type" value="Genomic_DNA"/>
</dbReference>
<sequence>MKKVLNILTIALIIIFAIISCQEGSDSSSSASYSNKVIKVGFAGDSDYQIWNPIVSNLAKEGITVELVTFADYTIPNQALNDGEIDLNAFQHYAYFNDEVSNKGYKLTAIANTYISAMNIYSKKIKSVSEVKKGDKVAIPNDPTNGGRALKVLEAAGLIKVKPESGDTPSVSDIIENPLNLDIITVDAGGIYSLLPDVACAVINGNYAIDFGLNPGSDYIFKDDPAIYSGNSFVNLIAARTKDKDNELYKKVVAAYQSETVEEIYANNFKGSYLPTWK</sequence>
<evidence type="ECO:0000313" key="10">
    <source>
        <dbReference type="EMBL" id="TXJ32537.1"/>
    </source>
</evidence>
<dbReference type="Proteomes" id="UP000324336">
    <property type="component" value="Unassembled WGS sequence"/>
</dbReference>